<dbReference type="InterPro" id="IPR007404">
    <property type="entry name" value="YdjM-like"/>
</dbReference>
<feature type="transmembrane region" description="Helical" evidence="1">
    <location>
        <begin position="58"/>
        <end position="76"/>
    </location>
</feature>
<gene>
    <name evidence="2" type="ORF">QPM17_07835</name>
</gene>
<reference evidence="2 3" key="1">
    <citation type="submission" date="2023-06" db="EMBL/GenBank/DDBJ databases">
        <title>Marinobacter azerbaijanicus a moderately halophilic, isolated from Urmia Lake in Azerbaijan region of Iran.</title>
        <authorList>
            <person name="Sanchez-Porro C."/>
            <person name="Aghdam E.M."/>
            <person name="Saheb S.M."/>
            <person name="Tarhriz V."/>
            <person name="Kazemi E."/>
            <person name="Ammozegar M.A."/>
            <person name="Ventosa A."/>
            <person name="Hejazi M.S."/>
        </authorList>
    </citation>
    <scope>NUCLEOTIDE SEQUENCE [LARGE SCALE GENOMIC DNA]</scope>
    <source>
        <strain evidence="2 3">TBZ242</strain>
    </source>
</reference>
<dbReference type="Pfam" id="PF04307">
    <property type="entry name" value="YdjM"/>
    <property type="match status" value="1"/>
</dbReference>
<sequence length="343" mass="37312">MDSITQAALGASLAGAVAGKTLGRSALLIGAALGTLPDLDVVIDYGTAVANFTQHRGFSHSLFILFPLSLFLAYALHRWRPLLSYRRWLAVTALILLTHPLLDAFTTYGTQLFWPFGPPVAINSIFIIDPLYTLPLLAGILAFLLRGPQTRTVTVGLALSTLYLGWSVTAQQIISDRVEPALAKESLQEAPRMVQPMPFNTLLWRVTVMGENRRVEIVTGFLDGDGPITLENFPRDPELAKAAASLEEGRRLEWFTDGFLHYERANGKLTATDIRLGIPGAHPFTFVLARDNGEGLEPEPSSRLERPVVAGELLGVLWDRMTGSAEVLCLASLSLPPPGEGCT</sequence>
<evidence type="ECO:0000313" key="2">
    <source>
        <dbReference type="EMBL" id="MDL0431031.1"/>
    </source>
</evidence>
<evidence type="ECO:0000256" key="1">
    <source>
        <dbReference type="SAM" id="Phobius"/>
    </source>
</evidence>
<keyword evidence="1" id="KW-0812">Transmembrane</keyword>
<dbReference type="EMBL" id="JASSVS010000003">
    <property type="protein sequence ID" value="MDL0431031.1"/>
    <property type="molecule type" value="Genomic_DNA"/>
</dbReference>
<protein>
    <submittedName>
        <fullName evidence="2">Metal-dependent hydrolase</fullName>
    </submittedName>
</protein>
<accession>A0ABT7IA38</accession>
<comment type="caution">
    <text evidence="2">The sequence shown here is derived from an EMBL/GenBank/DDBJ whole genome shotgun (WGS) entry which is preliminary data.</text>
</comment>
<keyword evidence="2" id="KW-0378">Hydrolase</keyword>
<keyword evidence="1" id="KW-0472">Membrane</keyword>
<evidence type="ECO:0000313" key="3">
    <source>
        <dbReference type="Proteomes" id="UP001227964"/>
    </source>
</evidence>
<keyword evidence="3" id="KW-1185">Reference proteome</keyword>
<dbReference type="GO" id="GO:0016787">
    <property type="term" value="F:hydrolase activity"/>
    <property type="evidence" value="ECO:0007669"/>
    <property type="project" value="UniProtKB-KW"/>
</dbReference>
<dbReference type="RefSeq" id="WP_285390099.1">
    <property type="nucleotide sequence ID" value="NZ_JASSVS010000003.1"/>
</dbReference>
<dbReference type="PANTHER" id="PTHR40031">
    <property type="entry name" value="HYPOTHETICAL MEMBRANE SPANNING PROTEIN"/>
    <property type="match status" value="1"/>
</dbReference>
<keyword evidence="1" id="KW-1133">Transmembrane helix</keyword>
<feature type="transmembrane region" description="Helical" evidence="1">
    <location>
        <begin position="120"/>
        <end position="145"/>
    </location>
</feature>
<feature type="transmembrane region" description="Helical" evidence="1">
    <location>
        <begin position="88"/>
        <end position="108"/>
    </location>
</feature>
<proteinExistence type="predicted"/>
<feature type="transmembrane region" description="Helical" evidence="1">
    <location>
        <begin position="152"/>
        <end position="169"/>
    </location>
</feature>
<dbReference type="InterPro" id="IPR053170">
    <property type="entry name" value="Transcription_regulator"/>
</dbReference>
<organism evidence="2 3">
    <name type="scientific">Marinobacter azerbaijanicus</name>
    <dbReference type="NCBI Taxonomy" id="3050455"/>
    <lineage>
        <taxon>Bacteria</taxon>
        <taxon>Pseudomonadati</taxon>
        <taxon>Pseudomonadota</taxon>
        <taxon>Gammaproteobacteria</taxon>
        <taxon>Pseudomonadales</taxon>
        <taxon>Marinobacteraceae</taxon>
        <taxon>Marinobacter</taxon>
    </lineage>
</organism>
<dbReference type="PANTHER" id="PTHR40031:SF1">
    <property type="entry name" value="MEMBRANE-BOUND METAL-DEPENDENT HYDROLASE"/>
    <property type="match status" value="1"/>
</dbReference>
<name>A0ABT7IA38_9GAMM</name>
<dbReference type="Proteomes" id="UP001227964">
    <property type="component" value="Unassembled WGS sequence"/>
</dbReference>